<dbReference type="EMBL" id="MU277232">
    <property type="protein sequence ID" value="KAI0058794.1"/>
    <property type="molecule type" value="Genomic_DNA"/>
</dbReference>
<organism evidence="1 2">
    <name type="scientific">Artomyces pyxidatus</name>
    <dbReference type="NCBI Taxonomy" id="48021"/>
    <lineage>
        <taxon>Eukaryota</taxon>
        <taxon>Fungi</taxon>
        <taxon>Dikarya</taxon>
        <taxon>Basidiomycota</taxon>
        <taxon>Agaricomycotina</taxon>
        <taxon>Agaricomycetes</taxon>
        <taxon>Russulales</taxon>
        <taxon>Auriscalpiaceae</taxon>
        <taxon>Artomyces</taxon>
    </lineage>
</organism>
<gene>
    <name evidence="1" type="ORF">BV25DRAFT_1204691</name>
</gene>
<evidence type="ECO:0000313" key="1">
    <source>
        <dbReference type="EMBL" id="KAI0058794.1"/>
    </source>
</evidence>
<keyword evidence="2" id="KW-1185">Reference proteome</keyword>
<dbReference type="Proteomes" id="UP000814140">
    <property type="component" value="Unassembled WGS sequence"/>
</dbReference>
<name>A0ACB8SQD3_9AGAM</name>
<reference evidence="1" key="2">
    <citation type="journal article" date="2022" name="New Phytol.">
        <title>Evolutionary transition to the ectomycorrhizal habit in the genomes of a hyperdiverse lineage of mushroom-forming fungi.</title>
        <authorList>
            <person name="Looney B."/>
            <person name="Miyauchi S."/>
            <person name="Morin E."/>
            <person name="Drula E."/>
            <person name="Courty P.E."/>
            <person name="Kohler A."/>
            <person name="Kuo A."/>
            <person name="LaButti K."/>
            <person name="Pangilinan J."/>
            <person name="Lipzen A."/>
            <person name="Riley R."/>
            <person name="Andreopoulos W."/>
            <person name="He G."/>
            <person name="Johnson J."/>
            <person name="Nolan M."/>
            <person name="Tritt A."/>
            <person name="Barry K.W."/>
            <person name="Grigoriev I.V."/>
            <person name="Nagy L.G."/>
            <person name="Hibbett D."/>
            <person name="Henrissat B."/>
            <person name="Matheny P.B."/>
            <person name="Labbe J."/>
            <person name="Martin F.M."/>
        </authorList>
    </citation>
    <scope>NUCLEOTIDE SEQUENCE</scope>
    <source>
        <strain evidence="1">HHB10654</strain>
    </source>
</reference>
<accession>A0ACB8SQD3</accession>
<proteinExistence type="predicted"/>
<comment type="caution">
    <text evidence="1">The sequence shown here is derived from an EMBL/GenBank/DDBJ whole genome shotgun (WGS) entry which is preliminary data.</text>
</comment>
<reference evidence="1" key="1">
    <citation type="submission" date="2021-03" db="EMBL/GenBank/DDBJ databases">
        <authorList>
            <consortium name="DOE Joint Genome Institute"/>
            <person name="Ahrendt S."/>
            <person name="Looney B.P."/>
            <person name="Miyauchi S."/>
            <person name="Morin E."/>
            <person name="Drula E."/>
            <person name="Courty P.E."/>
            <person name="Chicoki N."/>
            <person name="Fauchery L."/>
            <person name="Kohler A."/>
            <person name="Kuo A."/>
            <person name="Labutti K."/>
            <person name="Pangilinan J."/>
            <person name="Lipzen A."/>
            <person name="Riley R."/>
            <person name="Andreopoulos W."/>
            <person name="He G."/>
            <person name="Johnson J."/>
            <person name="Barry K.W."/>
            <person name="Grigoriev I.V."/>
            <person name="Nagy L."/>
            <person name="Hibbett D."/>
            <person name="Henrissat B."/>
            <person name="Matheny P.B."/>
            <person name="Labbe J."/>
            <person name="Martin F."/>
        </authorList>
    </citation>
    <scope>NUCLEOTIDE SEQUENCE</scope>
    <source>
        <strain evidence="1">HHB10654</strain>
    </source>
</reference>
<protein>
    <submittedName>
        <fullName evidence="1">Uncharacterized protein</fullName>
    </submittedName>
</protein>
<evidence type="ECO:0000313" key="2">
    <source>
        <dbReference type="Proteomes" id="UP000814140"/>
    </source>
</evidence>
<sequence>MDSVERSLDLTASPPLPAPTTTRSLLPRASRSRGRAHSRASGSSRSASTSGSTPGSRPQSRSGLRVGTVTYAGPLGSNVVEDITSLGTDQVGPRLVRMWKEGLKRRREDEDEHDRGDSAVDVPRKRAQTGTQEEASSDLPSHGAVETLSSPDNASTSVLNRSDSATGPIALTPAVSGIHHLPIPL</sequence>